<keyword evidence="2" id="KW-1185">Reference proteome</keyword>
<reference evidence="1 2" key="1">
    <citation type="journal article" date="2019" name="Sci. Rep.">
        <title>Orb-weaving spider Araneus ventricosus genome elucidates the spidroin gene catalogue.</title>
        <authorList>
            <person name="Kono N."/>
            <person name="Nakamura H."/>
            <person name="Ohtoshi R."/>
            <person name="Moran D.A.P."/>
            <person name="Shinohara A."/>
            <person name="Yoshida Y."/>
            <person name="Fujiwara M."/>
            <person name="Mori M."/>
            <person name="Tomita M."/>
            <person name="Arakawa K."/>
        </authorList>
    </citation>
    <scope>NUCLEOTIDE SEQUENCE [LARGE SCALE GENOMIC DNA]</scope>
</reference>
<proteinExistence type="predicted"/>
<comment type="caution">
    <text evidence="1">The sequence shown here is derived from an EMBL/GenBank/DDBJ whole genome shotgun (WGS) entry which is preliminary data.</text>
</comment>
<gene>
    <name evidence="1" type="ORF">AVEN_244759_1</name>
</gene>
<sequence>MVKARSAKDKKCRFLENQHTSKPMDVNFSTTSSSKLSILDTTDVSIEKETFEDIKVLGLRLIGSGFNAGKKGLMTLNPPYVTKANFRSHELKLNEAVEFASE</sequence>
<dbReference type="Proteomes" id="UP000499080">
    <property type="component" value="Unassembled WGS sequence"/>
</dbReference>
<accession>A0A4Y2BSW4</accession>
<evidence type="ECO:0000313" key="2">
    <source>
        <dbReference type="Proteomes" id="UP000499080"/>
    </source>
</evidence>
<dbReference type="AlphaFoldDB" id="A0A4Y2BSW4"/>
<protein>
    <submittedName>
        <fullName evidence="1">Uncharacterized protein</fullName>
    </submittedName>
</protein>
<dbReference type="EMBL" id="BGPR01000105">
    <property type="protein sequence ID" value="GBL94779.1"/>
    <property type="molecule type" value="Genomic_DNA"/>
</dbReference>
<name>A0A4Y2BSW4_ARAVE</name>
<organism evidence="1 2">
    <name type="scientific">Araneus ventricosus</name>
    <name type="common">Orbweaver spider</name>
    <name type="synonym">Epeira ventricosa</name>
    <dbReference type="NCBI Taxonomy" id="182803"/>
    <lineage>
        <taxon>Eukaryota</taxon>
        <taxon>Metazoa</taxon>
        <taxon>Ecdysozoa</taxon>
        <taxon>Arthropoda</taxon>
        <taxon>Chelicerata</taxon>
        <taxon>Arachnida</taxon>
        <taxon>Araneae</taxon>
        <taxon>Araneomorphae</taxon>
        <taxon>Entelegynae</taxon>
        <taxon>Araneoidea</taxon>
        <taxon>Araneidae</taxon>
        <taxon>Araneus</taxon>
    </lineage>
</organism>
<evidence type="ECO:0000313" key="1">
    <source>
        <dbReference type="EMBL" id="GBL94779.1"/>
    </source>
</evidence>
<dbReference type="OrthoDB" id="7698403at2759"/>